<evidence type="ECO:0000256" key="3">
    <source>
        <dbReference type="SAM" id="Phobius"/>
    </source>
</evidence>
<dbReference type="SUPFAM" id="SSF48726">
    <property type="entry name" value="Immunoglobulin"/>
    <property type="match status" value="3"/>
</dbReference>
<gene>
    <name evidence="5" type="ORF">chiPu_0016186</name>
</gene>
<sequence>MIVYRLYLEYAAVQVHQDGVYPRNINIRWYKNVVDVDIGINTVLKLNAESLFECSSTLEEKEAVKDGTFYTCKPSHLTIEMTATYQLISSSNKAVANGQMKVSQTPESAYAVEGESFTFYCAFPLFRDQSNVTISWWKLGDTELLQSGSDGRKRFLPLKKGGASLQLLNVKADDSGVYYCGVKHPNSPTVNGTGSRLVICVPPIPLKIISKSPKSSVPGTLIVLCKTAAFYPDSINLTWYKDGVHVTNGIMALKHLNSKGLYELTSYMEVTRAAHNVTCQVIHRTLPIPVRSTFFVSNRKVHRFNIPLIPQFILGFFMILALTLIIADYVKHLKVKGSNNTYVEK</sequence>
<dbReference type="PROSITE" id="PS50835">
    <property type="entry name" value="IG_LIKE"/>
    <property type="match status" value="2"/>
</dbReference>
<feature type="transmembrane region" description="Helical" evidence="3">
    <location>
        <begin position="308"/>
        <end position="330"/>
    </location>
</feature>
<dbReference type="AlphaFoldDB" id="A0A401T4T7"/>
<dbReference type="InterPro" id="IPR003597">
    <property type="entry name" value="Ig_C1-set"/>
</dbReference>
<keyword evidence="2" id="KW-0325">Glycoprotein</keyword>
<evidence type="ECO:0000259" key="4">
    <source>
        <dbReference type="PROSITE" id="PS50835"/>
    </source>
</evidence>
<dbReference type="STRING" id="137246.A0A401T4T7"/>
<dbReference type="EMBL" id="BEZZ01001040">
    <property type="protein sequence ID" value="GCC37681.1"/>
    <property type="molecule type" value="Genomic_DNA"/>
</dbReference>
<dbReference type="CDD" id="cd00098">
    <property type="entry name" value="IgC1"/>
    <property type="match status" value="1"/>
</dbReference>
<dbReference type="SMART" id="SM00409">
    <property type="entry name" value="IG"/>
    <property type="match status" value="1"/>
</dbReference>
<evidence type="ECO:0000256" key="1">
    <source>
        <dbReference type="ARBA" id="ARBA00023157"/>
    </source>
</evidence>
<dbReference type="Proteomes" id="UP000287033">
    <property type="component" value="Unassembled WGS sequence"/>
</dbReference>
<keyword evidence="3" id="KW-1133">Transmembrane helix</keyword>
<dbReference type="Gene3D" id="2.60.40.10">
    <property type="entry name" value="Immunoglobulins"/>
    <property type="match status" value="3"/>
</dbReference>
<evidence type="ECO:0000313" key="5">
    <source>
        <dbReference type="EMBL" id="GCC37681.1"/>
    </source>
</evidence>
<dbReference type="PANTHER" id="PTHR19971">
    <property type="entry name" value="SIGNAL-REGULATORY PROTEIN BETA"/>
    <property type="match status" value="1"/>
</dbReference>
<dbReference type="OrthoDB" id="10043043at2759"/>
<accession>A0A401T4T7</accession>
<organism evidence="5 6">
    <name type="scientific">Chiloscyllium punctatum</name>
    <name type="common">Brownbanded bambooshark</name>
    <name type="synonym">Hemiscyllium punctatum</name>
    <dbReference type="NCBI Taxonomy" id="137246"/>
    <lineage>
        <taxon>Eukaryota</taxon>
        <taxon>Metazoa</taxon>
        <taxon>Chordata</taxon>
        <taxon>Craniata</taxon>
        <taxon>Vertebrata</taxon>
        <taxon>Chondrichthyes</taxon>
        <taxon>Elasmobranchii</taxon>
        <taxon>Galeomorphii</taxon>
        <taxon>Galeoidea</taxon>
        <taxon>Orectolobiformes</taxon>
        <taxon>Hemiscylliidae</taxon>
        <taxon>Chiloscyllium</taxon>
    </lineage>
</organism>
<dbReference type="Pfam" id="PF13927">
    <property type="entry name" value="Ig_3"/>
    <property type="match status" value="1"/>
</dbReference>
<dbReference type="InterPro" id="IPR051755">
    <property type="entry name" value="Ig-like_CS_Receptor"/>
</dbReference>
<feature type="domain" description="Ig-like" evidence="4">
    <location>
        <begin position="100"/>
        <end position="191"/>
    </location>
</feature>
<dbReference type="InterPro" id="IPR013783">
    <property type="entry name" value="Ig-like_fold"/>
</dbReference>
<evidence type="ECO:0000313" key="6">
    <source>
        <dbReference type="Proteomes" id="UP000287033"/>
    </source>
</evidence>
<evidence type="ECO:0000256" key="2">
    <source>
        <dbReference type="ARBA" id="ARBA00023180"/>
    </source>
</evidence>
<dbReference type="SMART" id="SM00407">
    <property type="entry name" value="IGc1"/>
    <property type="match status" value="1"/>
</dbReference>
<comment type="caution">
    <text evidence="5">The sequence shown here is derived from an EMBL/GenBank/DDBJ whole genome shotgun (WGS) entry which is preliminary data.</text>
</comment>
<keyword evidence="3" id="KW-0472">Membrane</keyword>
<keyword evidence="1" id="KW-1015">Disulfide bond</keyword>
<dbReference type="InterPro" id="IPR036179">
    <property type="entry name" value="Ig-like_dom_sf"/>
</dbReference>
<keyword evidence="6" id="KW-1185">Reference proteome</keyword>
<protein>
    <recommendedName>
        <fullName evidence="4">Ig-like domain-containing protein</fullName>
    </recommendedName>
</protein>
<reference evidence="5 6" key="1">
    <citation type="journal article" date="2018" name="Nat. Ecol. Evol.">
        <title>Shark genomes provide insights into elasmobranch evolution and the origin of vertebrates.</title>
        <authorList>
            <person name="Hara Y"/>
            <person name="Yamaguchi K"/>
            <person name="Onimaru K"/>
            <person name="Kadota M"/>
            <person name="Koyanagi M"/>
            <person name="Keeley SD"/>
            <person name="Tatsumi K"/>
            <person name="Tanaka K"/>
            <person name="Motone F"/>
            <person name="Kageyama Y"/>
            <person name="Nozu R"/>
            <person name="Adachi N"/>
            <person name="Nishimura O"/>
            <person name="Nakagawa R"/>
            <person name="Tanegashima C"/>
            <person name="Kiyatake I"/>
            <person name="Matsumoto R"/>
            <person name="Murakumo K"/>
            <person name="Nishida K"/>
            <person name="Terakita A"/>
            <person name="Kuratani S"/>
            <person name="Sato K"/>
            <person name="Hyodo S Kuraku.S."/>
        </authorList>
    </citation>
    <scope>NUCLEOTIDE SEQUENCE [LARGE SCALE GENOMIC DNA]</scope>
</reference>
<dbReference type="InterPro" id="IPR007110">
    <property type="entry name" value="Ig-like_dom"/>
</dbReference>
<name>A0A401T4T7_CHIPU</name>
<dbReference type="InterPro" id="IPR003599">
    <property type="entry name" value="Ig_sub"/>
</dbReference>
<dbReference type="Pfam" id="PF07654">
    <property type="entry name" value="C1-set"/>
    <property type="match status" value="2"/>
</dbReference>
<proteinExistence type="predicted"/>
<keyword evidence="3" id="KW-0812">Transmembrane</keyword>
<feature type="domain" description="Ig-like" evidence="4">
    <location>
        <begin position="202"/>
        <end position="302"/>
    </location>
</feature>